<dbReference type="SUPFAM" id="SSF81330">
    <property type="entry name" value="Gated mechanosensitive channel"/>
    <property type="match status" value="1"/>
</dbReference>
<dbReference type="InterPro" id="IPR036019">
    <property type="entry name" value="MscL_channel"/>
</dbReference>
<evidence type="ECO:0000313" key="1">
    <source>
        <dbReference type="EMBL" id="QNT64891.1"/>
    </source>
</evidence>
<evidence type="ECO:0000313" key="2">
    <source>
        <dbReference type="Proteomes" id="UP000516446"/>
    </source>
</evidence>
<dbReference type="RefSeq" id="WP_006845237.1">
    <property type="nucleotide sequence ID" value="NZ_CP026847.1"/>
</dbReference>
<dbReference type="EMBL" id="CP043431">
    <property type="protein sequence ID" value="QNT64891.1"/>
    <property type="molecule type" value="Genomic_DNA"/>
</dbReference>
<dbReference type="Proteomes" id="UP000516446">
    <property type="component" value="Chromosome"/>
</dbReference>
<sequence>MKKWKKSKINGVLPEQLSATVNRVNDLGDIVMDSALAGDFRSFLTGDRVTGFAIGVVVGNAFSNFVKDFVNLISGMLHFLGIWIQKGIWQFNVIPWADFGKSFLTMILIAGSVFFFIRILNTFVARNPTEKFGYNVNLMEIKALRKEQQETNQLLSELISLEKKRQN</sequence>
<protein>
    <submittedName>
        <fullName evidence="1">Mechanosensitive ion channel protein MscL</fullName>
    </submittedName>
</protein>
<dbReference type="OMA" id="CVFFFVK"/>
<keyword evidence="2" id="KW-1185">Reference proteome</keyword>
<dbReference type="Pfam" id="PF01741">
    <property type="entry name" value="MscL"/>
    <property type="match status" value="1"/>
</dbReference>
<reference evidence="1 2" key="1">
    <citation type="submission" date="2019-08" db="EMBL/GenBank/DDBJ databases">
        <authorList>
            <person name="Chang H.C."/>
            <person name="Mun S.Y."/>
        </authorList>
    </citation>
    <scope>NUCLEOTIDE SEQUENCE [LARGE SCALE GENOMIC DNA]</scope>
    <source>
        <strain evidence="1 2">SK</strain>
    </source>
</reference>
<name>A0A7H1MN55_9LACO</name>
<dbReference type="Gene3D" id="1.10.1200.120">
    <property type="entry name" value="Large-conductance mechanosensitive channel, MscL, domain 1"/>
    <property type="match status" value="1"/>
</dbReference>
<proteinExistence type="predicted"/>
<organism evidence="1 2">
    <name type="scientific">Weissella koreensis</name>
    <dbReference type="NCBI Taxonomy" id="165096"/>
    <lineage>
        <taxon>Bacteria</taxon>
        <taxon>Bacillati</taxon>
        <taxon>Bacillota</taxon>
        <taxon>Bacilli</taxon>
        <taxon>Lactobacillales</taxon>
        <taxon>Lactobacillaceae</taxon>
        <taxon>Weissella</taxon>
    </lineage>
</organism>
<gene>
    <name evidence="1" type="ORF">FY536_06370</name>
</gene>
<dbReference type="InterPro" id="IPR037673">
    <property type="entry name" value="MSC/AndL"/>
</dbReference>
<accession>A0A7H1MN55</accession>
<dbReference type="AlphaFoldDB" id="A0A7H1MN55"/>